<feature type="compositionally biased region" description="Pro residues" evidence="1">
    <location>
        <begin position="9"/>
        <end position="19"/>
    </location>
</feature>
<feature type="region of interest" description="Disordered" evidence="1">
    <location>
        <begin position="97"/>
        <end position="139"/>
    </location>
</feature>
<proteinExistence type="predicted"/>
<evidence type="ECO:0000256" key="1">
    <source>
        <dbReference type="SAM" id="MobiDB-lite"/>
    </source>
</evidence>
<gene>
    <name evidence="3" type="ORF">Nepgr_025065</name>
</gene>
<keyword evidence="4" id="KW-1185">Reference proteome</keyword>
<evidence type="ECO:0000313" key="3">
    <source>
        <dbReference type="EMBL" id="GMH23222.1"/>
    </source>
</evidence>
<evidence type="ECO:0000313" key="4">
    <source>
        <dbReference type="Proteomes" id="UP001279734"/>
    </source>
</evidence>
<dbReference type="PANTHER" id="PTHR33429:SF24">
    <property type="entry name" value="EXPRESSED PROTEIN"/>
    <property type="match status" value="1"/>
</dbReference>
<accession>A0AAD3T728</accession>
<sequence length="139" mass="14129">MSVPFTWQQPPPAPLPPPTTAVQQTYTSHSAAHGSIGPVIGVMAVLVVLCLVAVMIGRLCSGSGIGGSGHGEYDMEKWVEINCSSCVDGRINVALPSSTNTPPAAASAAAAGVSVATSTSSSQSPKQTNEADRSDQNHN</sequence>
<reference evidence="3" key="1">
    <citation type="submission" date="2023-05" db="EMBL/GenBank/DDBJ databases">
        <title>Nepenthes gracilis genome sequencing.</title>
        <authorList>
            <person name="Fukushima K."/>
        </authorList>
    </citation>
    <scope>NUCLEOTIDE SEQUENCE</scope>
    <source>
        <strain evidence="3">SING2019-196</strain>
    </source>
</reference>
<feature type="region of interest" description="Disordered" evidence="1">
    <location>
        <begin position="1"/>
        <end position="20"/>
    </location>
</feature>
<keyword evidence="2" id="KW-0472">Membrane</keyword>
<comment type="caution">
    <text evidence="3">The sequence shown here is derived from an EMBL/GenBank/DDBJ whole genome shotgun (WGS) entry which is preliminary data.</text>
</comment>
<name>A0AAD3T728_NEPGR</name>
<feature type="compositionally biased region" description="Basic and acidic residues" evidence="1">
    <location>
        <begin position="129"/>
        <end position="139"/>
    </location>
</feature>
<feature type="compositionally biased region" description="Low complexity" evidence="1">
    <location>
        <begin position="97"/>
        <end position="125"/>
    </location>
</feature>
<dbReference type="PANTHER" id="PTHR33429">
    <property type="entry name" value="OS02G0708000 PROTEIN-RELATED"/>
    <property type="match status" value="1"/>
</dbReference>
<feature type="transmembrane region" description="Helical" evidence="2">
    <location>
        <begin position="36"/>
        <end position="56"/>
    </location>
</feature>
<dbReference type="Proteomes" id="UP001279734">
    <property type="component" value="Unassembled WGS sequence"/>
</dbReference>
<dbReference type="AlphaFoldDB" id="A0AAD3T728"/>
<organism evidence="3 4">
    <name type="scientific">Nepenthes gracilis</name>
    <name type="common">Slender pitcher plant</name>
    <dbReference type="NCBI Taxonomy" id="150966"/>
    <lineage>
        <taxon>Eukaryota</taxon>
        <taxon>Viridiplantae</taxon>
        <taxon>Streptophyta</taxon>
        <taxon>Embryophyta</taxon>
        <taxon>Tracheophyta</taxon>
        <taxon>Spermatophyta</taxon>
        <taxon>Magnoliopsida</taxon>
        <taxon>eudicotyledons</taxon>
        <taxon>Gunneridae</taxon>
        <taxon>Pentapetalae</taxon>
        <taxon>Caryophyllales</taxon>
        <taxon>Nepenthaceae</taxon>
        <taxon>Nepenthes</taxon>
    </lineage>
</organism>
<protein>
    <submittedName>
        <fullName evidence="3">Uncharacterized protein</fullName>
    </submittedName>
</protein>
<dbReference type="EMBL" id="BSYO01000026">
    <property type="protein sequence ID" value="GMH23222.1"/>
    <property type="molecule type" value="Genomic_DNA"/>
</dbReference>
<keyword evidence="2" id="KW-1133">Transmembrane helix</keyword>
<evidence type="ECO:0000256" key="2">
    <source>
        <dbReference type="SAM" id="Phobius"/>
    </source>
</evidence>
<keyword evidence="2" id="KW-0812">Transmembrane</keyword>